<reference evidence="1" key="1">
    <citation type="submission" date="2020-03" db="EMBL/GenBank/DDBJ databases">
        <title>Hybrid Assembly of Korean Phytophthora infestans isolates.</title>
        <authorList>
            <person name="Prokchorchik M."/>
            <person name="Lee Y."/>
            <person name="Seo J."/>
            <person name="Cho J.-H."/>
            <person name="Park Y.-E."/>
            <person name="Jang D.-C."/>
            <person name="Im J.-S."/>
            <person name="Choi J.-G."/>
            <person name="Park H.-J."/>
            <person name="Lee G.-B."/>
            <person name="Lee Y.-G."/>
            <person name="Hong S.-Y."/>
            <person name="Cho K."/>
            <person name="Sohn K.H."/>
        </authorList>
    </citation>
    <scope>NUCLEOTIDE SEQUENCE</scope>
    <source>
        <strain evidence="1">KR_2_A2</strain>
    </source>
</reference>
<evidence type="ECO:0000313" key="2">
    <source>
        <dbReference type="Proteomes" id="UP000704712"/>
    </source>
</evidence>
<accession>A0A8S9UGE7</accession>
<evidence type="ECO:0000313" key="1">
    <source>
        <dbReference type="EMBL" id="KAF4139613.1"/>
    </source>
</evidence>
<dbReference type="EMBL" id="JAACNO010001551">
    <property type="protein sequence ID" value="KAF4139613.1"/>
    <property type="molecule type" value="Genomic_DNA"/>
</dbReference>
<dbReference type="Proteomes" id="UP000704712">
    <property type="component" value="Unassembled WGS sequence"/>
</dbReference>
<organism evidence="1 2">
    <name type="scientific">Phytophthora infestans</name>
    <name type="common">Potato late blight agent</name>
    <name type="synonym">Botrytis infestans</name>
    <dbReference type="NCBI Taxonomy" id="4787"/>
    <lineage>
        <taxon>Eukaryota</taxon>
        <taxon>Sar</taxon>
        <taxon>Stramenopiles</taxon>
        <taxon>Oomycota</taxon>
        <taxon>Peronosporomycetes</taxon>
        <taxon>Peronosporales</taxon>
        <taxon>Peronosporaceae</taxon>
        <taxon>Phytophthora</taxon>
    </lineage>
</organism>
<gene>
    <name evidence="1" type="ORF">GN958_ATG11098</name>
</gene>
<proteinExistence type="predicted"/>
<dbReference type="AlphaFoldDB" id="A0A8S9UGE7"/>
<name>A0A8S9UGE7_PHYIN</name>
<sequence length="194" mass="23013">MYSVTILFIRNLQVFSNFKTGMVEEVPRKLWQIVPLCDRIRCTDWMELAQALRRSKGLYGRTIDLFPSLFRSSDRRDPKQLKYASRRQRIRHQFFVKALDGRGGILSEHWMGLYPFLLTEFQRLRRAGVKLSNQLVAEMGAVLIEDSKHPRFNSRFSVKNKLFTSLLTPRRAQDFLERYNIVYRYKEATRSADI</sequence>
<protein>
    <submittedName>
        <fullName evidence="1">Uncharacterized protein</fullName>
    </submittedName>
</protein>
<comment type="caution">
    <text evidence="1">The sequence shown here is derived from an EMBL/GenBank/DDBJ whole genome shotgun (WGS) entry which is preliminary data.</text>
</comment>